<sequence>MNEKQIRMEVGEILDTYCKECFLQSYFRKEFGKKKAQTFCIKQCTVGQKLKTYGDKLSK</sequence>
<comment type="caution">
    <text evidence="1">The sequence shown here is derived from an EMBL/GenBank/DDBJ whole genome shotgun (WGS) entry which is preliminary data.</text>
</comment>
<accession>A0ABR9QNU5</accession>
<keyword evidence="2" id="KW-1185">Reference proteome</keyword>
<dbReference type="Pfam" id="PF10782">
    <property type="entry name" value="zf-C2HCIx2C"/>
    <property type="match status" value="1"/>
</dbReference>
<dbReference type="EMBL" id="JADCLJ010000024">
    <property type="protein sequence ID" value="MBE4910172.1"/>
    <property type="molecule type" value="Genomic_DNA"/>
</dbReference>
<keyword evidence="1" id="KW-0479">Metal-binding</keyword>
<dbReference type="Proteomes" id="UP001516662">
    <property type="component" value="Unassembled WGS sequence"/>
</dbReference>
<name>A0ABR9QNU5_9BACI</name>
<keyword evidence="1" id="KW-0862">Zinc</keyword>
<organism evidence="1 2">
    <name type="scientific">Litchfieldia luteola</name>
    <dbReference type="NCBI Taxonomy" id="682179"/>
    <lineage>
        <taxon>Bacteria</taxon>
        <taxon>Bacillati</taxon>
        <taxon>Bacillota</taxon>
        <taxon>Bacilli</taxon>
        <taxon>Bacillales</taxon>
        <taxon>Bacillaceae</taxon>
        <taxon>Litchfieldia</taxon>
    </lineage>
</organism>
<protein>
    <submittedName>
        <fullName evidence="1">Zinc-finger domain-containing protein</fullName>
    </submittedName>
</protein>
<gene>
    <name evidence="1" type="ORF">IMZ08_19215</name>
</gene>
<evidence type="ECO:0000313" key="2">
    <source>
        <dbReference type="Proteomes" id="UP001516662"/>
    </source>
</evidence>
<dbReference type="RefSeq" id="WP_193539433.1">
    <property type="nucleotide sequence ID" value="NZ_JADCLJ010000024.1"/>
</dbReference>
<dbReference type="InterPro" id="IPR019718">
    <property type="entry name" value="DUF2602"/>
</dbReference>
<proteinExistence type="predicted"/>
<dbReference type="GO" id="GO:0008270">
    <property type="term" value="F:zinc ion binding"/>
    <property type="evidence" value="ECO:0007669"/>
    <property type="project" value="UniProtKB-KW"/>
</dbReference>
<evidence type="ECO:0000313" key="1">
    <source>
        <dbReference type="EMBL" id="MBE4910172.1"/>
    </source>
</evidence>
<reference evidence="1 2" key="1">
    <citation type="submission" date="2020-10" db="EMBL/GenBank/DDBJ databases">
        <title>Bacillus sp. HD4P25, an endophyte from a halophyte.</title>
        <authorList>
            <person name="Sun J.-Q."/>
        </authorList>
    </citation>
    <scope>NUCLEOTIDE SEQUENCE [LARGE SCALE GENOMIC DNA]</scope>
    <source>
        <strain evidence="1 2">YIM 93174</strain>
    </source>
</reference>
<keyword evidence="1" id="KW-0863">Zinc-finger</keyword>